<comment type="pathway">
    <text evidence="4">Amino-acid biosynthesis; D-alanine biosynthesis; D-alanine from L-alanine: step 1/1.</text>
</comment>
<evidence type="ECO:0000256" key="5">
    <source>
        <dbReference type="SAM" id="MobiDB-lite"/>
    </source>
</evidence>
<dbReference type="SUPFAM" id="SSF51419">
    <property type="entry name" value="PLP-binding barrel"/>
    <property type="match status" value="2"/>
</dbReference>
<feature type="compositionally biased region" description="Basic and acidic residues" evidence="5">
    <location>
        <begin position="117"/>
        <end position="136"/>
    </location>
</feature>
<dbReference type="GO" id="GO:0008784">
    <property type="term" value="F:alanine racemase activity"/>
    <property type="evidence" value="ECO:0007669"/>
    <property type="project" value="UniProtKB-EC"/>
</dbReference>
<evidence type="ECO:0000256" key="4">
    <source>
        <dbReference type="HAMAP-Rule" id="MF_01201"/>
    </source>
</evidence>
<feature type="modified residue" description="N6-(pyridoxal phosphate)lysine" evidence="4">
    <location>
        <position position="40"/>
    </location>
</feature>
<dbReference type="NCBIfam" id="TIGR00492">
    <property type="entry name" value="alr"/>
    <property type="match status" value="1"/>
</dbReference>
<dbReference type="Gene3D" id="2.40.37.10">
    <property type="entry name" value="Lyase, Ornithine Decarboxylase, Chain A, domain 1"/>
    <property type="match status" value="1"/>
</dbReference>
<sequence length="425" mass="46238">MSGAVYRDTRADVDTAAIRRNLSKIRRRFPASVRLMAVVKADGYGHGAIESAEAALEAGADMLGVALLEEAVELREHGIRLPILVLAPVPPQYAELAAALDIRLTVTEADWFRQREELRRPRDGSGEREASNRRDGCVGTIGTAGGGNAAGGALPLRVHVKFDTGLGRIGLRSREEWDRLVPWLKRDDIVAEGLFTHFATAGWADTSFVRLQYERFLSMTEWASASGIRSPLLHCCGSASALRFPEMTLDMIRIGAAAYGFYPSALAPQWELEPALTLRSALIQAKRVSAGDTIGYDRAYTARGEEWIGTVPIGYADGWSQIMQGGEVLVGGRRAKVVGRIGMDQLTVRLPGPCRAGDAVVLIGSQDGESISCAEAASRAGIVPQEITASLTRRVPRNYEKERPANEDSTKEGYAWRPVHHTFRG</sequence>
<dbReference type="RefSeq" id="WP_166277369.1">
    <property type="nucleotide sequence ID" value="NZ_JAAFGS010000007.1"/>
</dbReference>
<accession>A0ABX0FBD6</accession>
<feature type="active site" description="Proton acceptor; specific for D-alanine" evidence="4">
    <location>
        <position position="40"/>
    </location>
</feature>
<dbReference type="InterPro" id="IPR020622">
    <property type="entry name" value="Ala_racemase_pyridoxalP-BS"/>
</dbReference>
<comment type="function">
    <text evidence="4">Catalyzes the interconversion of L-alanine and D-alanine. May also act on other amino acids.</text>
</comment>
<feature type="compositionally biased region" description="Basic and acidic residues" evidence="5">
    <location>
        <begin position="397"/>
        <end position="411"/>
    </location>
</feature>
<evidence type="ECO:0000313" key="7">
    <source>
        <dbReference type="EMBL" id="NGZ77274.1"/>
    </source>
</evidence>
<dbReference type="PRINTS" id="PR00992">
    <property type="entry name" value="ALARACEMASE"/>
</dbReference>
<gene>
    <name evidence="7" type="primary">alr</name>
    <name evidence="7" type="ORF">GYN08_18445</name>
</gene>
<comment type="catalytic activity">
    <reaction evidence="4">
        <text>L-alanine = D-alanine</text>
        <dbReference type="Rhea" id="RHEA:20249"/>
        <dbReference type="ChEBI" id="CHEBI:57416"/>
        <dbReference type="ChEBI" id="CHEBI:57972"/>
        <dbReference type="EC" id="5.1.1.1"/>
    </reaction>
</comment>
<evidence type="ECO:0000256" key="2">
    <source>
        <dbReference type="ARBA" id="ARBA00022898"/>
    </source>
</evidence>
<comment type="caution">
    <text evidence="7">The sequence shown here is derived from an EMBL/GenBank/DDBJ whole genome shotgun (WGS) entry which is preliminary data.</text>
</comment>
<dbReference type="SUPFAM" id="SSF50621">
    <property type="entry name" value="Alanine racemase C-terminal domain-like"/>
    <property type="match status" value="1"/>
</dbReference>
<proteinExistence type="inferred from homology"/>
<dbReference type="Gene3D" id="3.20.20.10">
    <property type="entry name" value="Alanine racemase"/>
    <property type="match status" value="1"/>
</dbReference>
<feature type="binding site" evidence="4">
    <location>
        <position position="343"/>
    </location>
    <ligand>
        <name>substrate</name>
    </ligand>
</feature>
<dbReference type="SMART" id="SM01005">
    <property type="entry name" value="Ala_racemase_C"/>
    <property type="match status" value="1"/>
</dbReference>
<comment type="cofactor">
    <cofactor evidence="1 4">
        <name>pyridoxal 5'-phosphate</name>
        <dbReference type="ChEBI" id="CHEBI:597326"/>
    </cofactor>
</comment>
<evidence type="ECO:0000259" key="6">
    <source>
        <dbReference type="SMART" id="SM01005"/>
    </source>
</evidence>
<reference evidence="7 8" key="1">
    <citation type="submission" date="2020-01" db="EMBL/GenBank/DDBJ databases">
        <title>Polyphasic characterisation and genomic insights into a novel alkali tolerant bacterium VR-M41.</title>
        <authorList>
            <person name="Vemuluri V.R."/>
        </authorList>
    </citation>
    <scope>NUCLEOTIDE SEQUENCE [LARGE SCALE GENOMIC DNA]</scope>
    <source>
        <strain evidence="7 8">VR-M41</strain>
    </source>
</reference>
<dbReference type="InterPro" id="IPR009006">
    <property type="entry name" value="Ala_racemase/Decarboxylase_C"/>
</dbReference>
<dbReference type="PROSITE" id="PS00395">
    <property type="entry name" value="ALANINE_RACEMASE"/>
    <property type="match status" value="1"/>
</dbReference>
<feature type="active site" description="Proton acceptor; specific for L-alanine" evidence="4">
    <location>
        <position position="296"/>
    </location>
</feature>
<dbReference type="Proteomes" id="UP000800303">
    <property type="component" value="Unassembled WGS sequence"/>
</dbReference>
<evidence type="ECO:0000256" key="1">
    <source>
        <dbReference type="ARBA" id="ARBA00001933"/>
    </source>
</evidence>
<protein>
    <recommendedName>
        <fullName evidence="4">Alanine racemase</fullName>
        <ecNumber evidence="4">5.1.1.1</ecNumber>
    </recommendedName>
</protein>
<evidence type="ECO:0000313" key="8">
    <source>
        <dbReference type="Proteomes" id="UP000800303"/>
    </source>
</evidence>
<organism evidence="7 8">
    <name type="scientific">Saccharibacillus alkalitolerans</name>
    <dbReference type="NCBI Taxonomy" id="2705290"/>
    <lineage>
        <taxon>Bacteria</taxon>
        <taxon>Bacillati</taxon>
        <taxon>Bacillota</taxon>
        <taxon>Bacilli</taxon>
        <taxon>Bacillales</taxon>
        <taxon>Paenibacillaceae</taxon>
        <taxon>Saccharibacillus</taxon>
    </lineage>
</organism>
<evidence type="ECO:0000256" key="3">
    <source>
        <dbReference type="ARBA" id="ARBA00023235"/>
    </source>
</evidence>
<keyword evidence="3 4" id="KW-0413">Isomerase</keyword>
<dbReference type="InterPro" id="IPR011079">
    <property type="entry name" value="Ala_racemase_C"/>
</dbReference>
<feature type="region of interest" description="Disordered" evidence="5">
    <location>
        <begin position="117"/>
        <end position="138"/>
    </location>
</feature>
<dbReference type="Pfam" id="PF01168">
    <property type="entry name" value="Ala_racemase_N"/>
    <property type="match status" value="1"/>
</dbReference>
<dbReference type="EC" id="5.1.1.1" evidence="4"/>
<dbReference type="PANTHER" id="PTHR30511:SF0">
    <property type="entry name" value="ALANINE RACEMASE, CATABOLIC-RELATED"/>
    <property type="match status" value="1"/>
</dbReference>
<dbReference type="InterPro" id="IPR029066">
    <property type="entry name" value="PLP-binding_barrel"/>
</dbReference>
<feature type="binding site" evidence="4">
    <location>
        <position position="168"/>
    </location>
    <ligand>
        <name>substrate</name>
    </ligand>
</feature>
<dbReference type="Pfam" id="PF00842">
    <property type="entry name" value="Ala_racemase_C"/>
    <property type="match status" value="1"/>
</dbReference>
<dbReference type="InterPro" id="IPR001608">
    <property type="entry name" value="Ala_racemase_N"/>
</dbReference>
<dbReference type="CDD" id="cd00430">
    <property type="entry name" value="PLPDE_III_AR"/>
    <property type="match status" value="1"/>
</dbReference>
<feature type="region of interest" description="Disordered" evidence="5">
    <location>
        <begin position="397"/>
        <end position="425"/>
    </location>
</feature>
<dbReference type="InterPro" id="IPR000821">
    <property type="entry name" value="Ala_racemase"/>
</dbReference>
<dbReference type="HAMAP" id="MF_01201">
    <property type="entry name" value="Ala_racemase"/>
    <property type="match status" value="1"/>
</dbReference>
<dbReference type="EMBL" id="JAAFGS010000007">
    <property type="protein sequence ID" value="NGZ77274.1"/>
    <property type="molecule type" value="Genomic_DNA"/>
</dbReference>
<name>A0ABX0FBD6_9BACL</name>
<keyword evidence="2 4" id="KW-0663">Pyridoxal phosphate</keyword>
<feature type="domain" description="Alanine racemase C-terminal" evidence="6">
    <location>
        <begin position="275"/>
        <end position="400"/>
    </location>
</feature>
<comment type="similarity">
    <text evidence="4">Belongs to the alanine racemase family.</text>
</comment>
<keyword evidence="8" id="KW-1185">Reference proteome</keyword>
<dbReference type="PANTHER" id="PTHR30511">
    <property type="entry name" value="ALANINE RACEMASE"/>
    <property type="match status" value="1"/>
</dbReference>